<accession>A3IXK4</accession>
<dbReference type="AlphaFoldDB" id="A3IXK4"/>
<organism evidence="1 2">
    <name type="scientific">Crocosphaera chwakensis CCY0110</name>
    <dbReference type="NCBI Taxonomy" id="391612"/>
    <lineage>
        <taxon>Bacteria</taxon>
        <taxon>Bacillati</taxon>
        <taxon>Cyanobacteriota</taxon>
        <taxon>Cyanophyceae</taxon>
        <taxon>Oscillatoriophycideae</taxon>
        <taxon>Chroococcales</taxon>
        <taxon>Aphanothecaceae</taxon>
        <taxon>Crocosphaera</taxon>
        <taxon>Crocosphaera chwakensis</taxon>
    </lineage>
</organism>
<name>A3IXK4_9CHRO</name>
<sequence length="165" mass="17984">MNLNAKSLISNALFGAGVLVCTAVLIKAGVFDGTVSQNTLVDIGTSIPSSGHGKTSNCVTVHSPVKTYKWVLENDTSFPLEYNLNGQWEYLEPGEKQYYSSRVGGGNSCGRYGYSFPELKLGNDTWTVGIDRSSYIILHIKDGELGLFYLKSNQSDRKSLDVSSN</sequence>
<evidence type="ECO:0000313" key="2">
    <source>
        <dbReference type="Proteomes" id="UP000003781"/>
    </source>
</evidence>
<dbReference type="RefSeq" id="WP_008278113.1">
    <property type="nucleotide sequence ID" value="NZ_AAXW01000066.1"/>
</dbReference>
<reference evidence="1 2" key="1">
    <citation type="submission" date="2007-03" db="EMBL/GenBank/DDBJ databases">
        <authorList>
            <person name="Stal L."/>
            <person name="Ferriera S."/>
            <person name="Johnson J."/>
            <person name="Kravitz S."/>
            <person name="Beeson K."/>
            <person name="Sutton G."/>
            <person name="Rogers Y.-H."/>
            <person name="Friedman R."/>
            <person name="Frazier M."/>
            <person name="Venter J.C."/>
        </authorList>
    </citation>
    <scope>NUCLEOTIDE SEQUENCE [LARGE SCALE GENOMIC DNA]</scope>
    <source>
        <strain evidence="1 2">CCY0110</strain>
    </source>
</reference>
<keyword evidence="2" id="KW-1185">Reference proteome</keyword>
<proteinExistence type="predicted"/>
<evidence type="ECO:0000313" key="1">
    <source>
        <dbReference type="EMBL" id="EAZ88806.1"/>
    </source>
</evidence>
<dbReference type="Proteomes" id="UP000003781">
    <property type="component" value="Unassembled WGS sequence"/>
</dbReference>
<dbReference type="EMBL" id="AAXW01000066">
    <property type="protein sequence ID" value="EAZ88806.1"/>
    <property type="molecule type" value="Genomic_DNA"/>
</dbReference>
<protein>
    <submittedName>
        <fullName evidence="1">Uncharacterized protein</fullName>
    </submittedName>
</protein>
<gene>
    <name evidence="1" type="ORF">CY0110_01095</name>
</gene>
<comment type="caution">
    <text evidence="1">The sequence shown here is derived from an EMBL/GenBank/DDBJ whole genome shotgun (WGS) entry which is preliminary data.</text>
</comment>